<dbReference type="PANTHER" id="PTHR22594">
    <property type="entry name" value="ASPARTYL/LYSYL-TRNA SYNTHETASE"/>
    <property type="match status" value="1"/>
</dbReference>
<evidence type="ECO:0000259" key="8">
    <source>
        <dbReference type="PROSITE" id="PS50862"/>
    </source>
</evidence>
<dbReference type="AlphaFoldDB" id="A0AAD9GDK1"/>
<dbReference type="EC" id="6.1.1.22" evidence="2"/>
<evidence type="ECO:0000256" key="2">
    <source>
        <dbReference type="ARBA" id="ARBA00012816"/>
    </source>
</evidence>
<gene>
    <name evidence="9" type="ORF">X943_003576</name>
</gene>
<dbReference type="SUPFAM" id="SSF55681">
    <property type="entry name" value="Class II aaRS and biotin synthetases"/>
    <property type="match status" value="1"/>
</dbReference>
<comment type="similarity">
    <text evidence="1">Belongs to the class-II aminoacyl-tRNA synthetase family.</text>
</comment>
<accession>A0AAD9GDK1</accession>
<dbReference type="EMBL" id="JAHBMH010000044">
    <property type="protein sequence ID" value="KAK1936454.1"/>
    <property type="molecule type" value="Genomic_DNA"/>
</dbReference>
<evidence type="ECO:0000256" key="5">
    <source>
        <dbReference type="ARBA" id="ARBA00022840"/>
    </source>
</evidence>
<dbReference type="GO" id="GO:0005524">
    <property type="term" value="F:ATP binding"/>
    <property type="evidence" value="ECO:0007669"/>
    <property type="project" value="UniProtKB-KW"/>
</dbReference>
<proteinExistence type="inferred from homology"/>
<evidence type="ECO:0000256" key="4">
    <source>
        <dbReference type="ARBA" id="ARBA00022741"/>
    </source>
</evidence>
<reference evidence="9" key="1">
    <citation type="journal article" date="2014" name="Nucleic Acids Res.">
        <title>The evolutionary dynamics of variant antigen genes in Babesia reveal a history of genomic innovation underlying host-parasite interaction.</title>
        <authorList>
            <person name="Jackson A.P."/>
            <person name="Otto T.D."/>
            <person name="Darby A."/>
            <person name="Ramaprasad A."/>
            <person name="Xia D."/>
            <person name="Echaide I.E."/>
            <person name="Farber M."/>
            <person name="Gahlot S."/>
            <person name="Gamble J."/>
            <person name="Gupta D."/>
            <person name="Gupta Y."/>
            <person name="Jackson L."/>
            <person name="Malandrin L."/>
            <person name="Malas T.B."/>
            <person name="Moussa E."/>
            <person name="Nair M."/>
            <person name="Reid A.J."/>
            <person name="Sanders M."/>
            <person name="Sharma J."/>
            <person name="Tracey A."/>
            <person name="Quail M.A."/>
            <person name="Weir W."/>
            <person name="Wastling J.M."/>
            <person name="Hall N."/>
            <person name="Willadsen P."/>
            <person name="Lingelbach K."/>
            <person name="Shiels B."/>
            <person name="Tait A."/>
            <person name="Berriman M."/>
            <person name="Allred D.R."/>
            <person name="Pain A."/>
        </authorList>
    </citation>
    <scope>NUCLEOTIDE SEQUENCE</scope>
    <source>
        <strain evidence="9">1802A</strain>
    </source>
</reference>
<dbReference type="Proteomes" id="UP001195914">
    <property type="component" value="Unassembled WGS sequence"/>
</dbReference>
<sequence>MPLSAAEDISGKYRDPDNATCGFSESVTCDGTQDEASDSGVTECTTCGTLSDIAHTHPRGIPLNAGRETGAIADTPTTLKVTCSKLVRHERNETHMHKSGNLCQSRNHDGLPEKSLTNGTGRLYKLVAWVKKLTFNREKTAVYMEVIDGTSPMHVPIIVRNTHKDYTEINNIDVGDAITVVGTTEIKYTGNVKQTQQVRIVVENDELGHSLTIHQKERHNDTNPVAINGVYPMTYLREYCNLRVRNPPVQAIFRIRSKVTEKIFQIFADMDFVHVTTPTLTGMSCEGMGELFKGNDTYLSVSGQLELEAMCSGISRVWKLGPAFRADRSDTPRHLSEFWMLEAEINDVTLNELITIIHTIIKNTADAILTECSDELEVLNRYSDEDITVKLNLVKNMDLKTFTYKQAMDMLNKDKEMDPSVEHTTMSWGDPLTAAHERSLIKIIQRPLIAVTNYPAKIMPFYMENGHNDTVNNVDIIADGVGEIAGGSLREVRYHILKRVMEQHNIVGSEYDQYLELRKFGNTPHGGFGIGLERMLMFLLRIQNIKDVIHFPKLRKKYSVD</sequence>
<dbReference type="PRINTS" id="PR01042">
    <property type="entry name" value="TRNASYNTHASP"/>
</dbReference>
<dbReference type="PROSITE" id="PS50862">
    <property type="entry name" value="AA_TRNA_LIGASE_II"/>
    <property type="match status" value="1"/>
</dbReference>
<evidence type="ECO:0000313" key="9">
    <source>
        <dbReference type="EMBL" id="KAK1936454.1"/>
    </source>
</evidence>
<dbReference type="InterPro" id="IPR045864">
    <property type="entry name" value="aa-tRNA-synth_II/BPL/LPL"/>
</dbReference>
<dbReference type="InterPro" id="IPR004522">
    <property type="entry name" value="Asn-tRNA-ligase"/>
</dbReference>
<keyword evidence="6" id="KW-0648">Protein biosynthesis</keyword>
<dbReference type="Gene3D" id="3.30.930.10">
    <property type="entry name" value="Bira Bifunctional Protein, Domain 2"/>
    <property type="match status" value="1"/>
</dbReference>
<feature type="domain" description="Aminoacyl-transfer RNA synthetases class-II family profile" evidence="8">
    <location>
        <begin position="253"/>
        <end position="552"/>
    </location>
</feature>
<dbReference type="GO" id="GO:0005739">
    <property type="term" value="C:mitochondrion"/>
    <property type="evidence" value="ECO:0007669"/>
    <property type="project" value="TreeGrafter"/>
</dbReference>
<reference evidence="9" key="2">
    <citation type="submission" date="2021-05" db="EMBL/GenBank/DDBJ databases">
        <authorList>
            <person name="Pain A."/>
        </authorList>
    </citation>
    <scope>NUCLEOTIDE SEQUENCE</scope>
    <source>
        <strain evidence="9">1802A</strain>
    </source>
</reference>
<organism evidence="9 10">
    <name type="scientific">Babesia divergens</name>
    <dbReference type="NCBI Taxonomy" id="32595"/>
    <lineage>
        <taxon>Eukaryota</taxon>
        <taxon>Sar</taxon>
        <taxon>Alveolata</taxon>
        <taxon>Apicomplexa</taxon>
        <taxon>Aconoidasida</taxon>
        <taxon>Piroplasmida</taxon>
        <taxon>Babesiidae</taxon>
        <taxon>Babesia</taxon>
    </lineage>
</organism>
<protein>
    <recommendedName>
        <fullName evidence="2">asparagine--tRNA ligase</fullName>
        <ecNumber evidence="2">6.1.1.22</ecNumber>
    </recommendedName>
</protein>
<dbReference type="NCBIfam" id="TIGR00457">
    <property type="entry name" value="asnS"/>
    <property type="match status" value="1"/>
</dbReference>
<dbReference type="Pfam" id="PF00152">
    <property type="entry name" value="tRNA-synt_2"/>
    <property type="match status" value="1"/>
</dbReference>
<dbReference type="GO" id="GO:0004816">
    <property type="term" value="F:asparagine-tRNA ligase activity"/>
    <property type="evidence" value="ECO:0007669"/>
    <property type="project" value="UniProtKB-EC"/>
</dbReference>
<evidence type="ECO:0000256" key="6">
    <source>
        <dbReference type="ARBA" id="ARBA00022917"/>
    </source>
</evidence>
<keyword evidence="3" id="KW-0436">Ligase</keyword>
<comment type="caution">
    <text evidence="9">The sequence shown here is derived from an EMBL/GenBank/DDBJ whole genome shotgun (WGS) entry which is preliminary data.</text>
</comment>
<dbReference type="GO" id="GO:0006421">
    <property type="term" value="P:asparaginyl-tRNA aminoacylation"/>
    <property type="evidence" value="ECO:0007669"/>
    <property type="project" value="InterPro"/>
</dbReference>
<evidence type="ECO:0000313" key="10">
    <source>
        <dbReference type="Proteomes" id="UP001195914"/>
    </source>
</evidence>
<dbReference type="InterPro" id="IPR006195">
    <property type="entry name" value="aa-tRNA-synth_II"/>
</dbReference>
<evidence type="ECO:0000256" key="7">
    <source>
        <dbReference type="ARBA" id="ARBA00023146"/>
    </source>
</evidence>
<keyword evidence="5" id="KW-0067">ATP-binding</keyword>
<evidence type="ECO:0000256" key="1">
    <source>
        <dbReference type="ARBA" id="ARBA00008226"/>
    </source>
</evidence>
<dbReference type="InterPro" id="IPR004364">
    <property type="entry name" value="Aa-tRNA-synt_II"/>
</dbReference>
<keyword evidence="10" id="KW-1185">Reference proteome</keyword>
<keyword evidence="7" id="KW-0030">Aminoacyl-tRNA synthetase</keyword>
<dbReference type="PANTHER" id="PTHR22594:SF34">
    <property type="entry name" value="ASPARAGINE--TRNA LIGASE, MITOCHONDRIAL-RELATED"/>
    <property type="match status" value="1"/>
</dbReference>
<keyword evidence="4" id="KW-0547">Nucleotide-binding</keyword>
<name>A0AAD9GDK1_BABDI</name>
<dbReference type="InterPro" id="IPR002312">
    <property type="entry name" value="Asp/Asn-tRNA-synth_IIb"/>
</dbReference>
<evidence type="ECO:0000256" key="3">
    <source>
        <dbReference type="ARBA" id="ARBA00022598"/>
    </source>
</evidence>